<dbReference type="PANTHER" id="PTHR43798">
    <property type="entry name" value="MONOACYLGLYCEROL LIPASE"/>
    <property type="match status" value="1"/>
</dbReference>
<evidence type="ECO:0000313" key="5">
    <source>
        <dbReference type="Proteomes" id="UP000324611"/>
    </source>
</evidence>
<dbReference type="InterPro" id="IPR002410">
    <property type="entry name" value="Peptidase_S33"/>
</dbReference>
<evidence type="ECO:0000259" key="3">
    <source>
        <dbReference type="Pfam" id="PF00561"/>
    </source>
</evidence>
<dbReference type="PANTHER" id="PTHR43798:SF33">
    <property type="entry name" value="HYDROLASE, PUTATIVE (AFU_ORTHOLOGUE AFUA_2G14860)-RELATED"/>
    <property type="match status" value="1"/>
</dbReference>
<organism evidence="4 5">
    <name type="scientific">Chitinophaga agrisoli</name>
    <dbReference type="NCBI Taxonomy" id="2607653"/>
    <lineage>
        <taxon>Bacteria</taxon>
        <taxon>Pseudomonadati</taxon>
        <taxon>Bacteroidota</taxon>
        <taxon>Chitinophagia</taxon>
        <taxon>Chitinophagales</taxon>
        <taxon>Chitinophagaceae</taxon>
        <taxon>Chitinophaga</taxon>
    </lineage>
</organism>
<dbReference type="RefSeq" id="WP_149836844.1">
    <property type="nucleotide sequence ID" value="NZ_VUOC01000001.1"/>
</dbReference>
<dbReference type="SUPFAM" id="SSF53474">
    <property type="entry name" value="alpha/beta-Hydrolases"/>
    <property type="match status" value="1"/>
</dbReference>
<proteinExistence type="inferred from homology"/>
<dbReference type="Gene3D" id="3.40.50.1820">
    <property type="entry name" value="alpha/beta hydrolase"/>
    <property type="match status" value="1"/>
</dbReference>
<dbReference type="Pfam" id="PF00561">
    <property type="entry name" value="Abhydrolase_1"/>
    <property type="match status" value="1"/>
</dbReference>
<keyword evidence="2 4" id="KW-0378">Hydrolase</keyword>
<dbReference type="AlphaFoldDB" id="A0A5B2W262"/>
<evidence type="ECO:0000256" key="1">
    <source>
        <dbReference type="ARBA" id="ARBA00010088"/>
    </source>
</evidence>
<dbReference type="GO" id="GO:0016020">
    <property type="term" value="C:membrane"/>
    <property type="evidence" value="ECO:0007669"/>
    <property type="project" value="TreeGrafter"/>
</dbReference>
<dbReference type="InterPro" id="IPR050266">
    <property type="entry name" value="AB_hydrolase_sf"/>
</dbReference>
<evidence type="ECO:0000313" key="4">
    <source>
        <dbReference type="EMBL" id="KAA2245455.1"/>
    </source>
</evidence>
<dbReference type="InterPro" id="IPR000073">
    <property type="entry name" value="AB_hydrolase_1"/>
</dbReference>
<comment type="caution">
    <text evidence="4">The sequence shown here is derived from an EMBL/GenBank/DDBJ whole genome shotgun (WGS) entry which is preliminary data.</text>
</comment>
<dbReference type="PRINTS" id="PR00111">
    <property type="entry name" value="ABHYDROLASE"/>
</dbReference>
<dbReference type="GO" id="GO:0008233">
    <property type="term" value="F:peptidase activity"/>
    <property type="evidence" value="ECO:0007669"/>
    <property type="project" value="InterPro"/>
</dbReference>
<reference evidence="4 5" key="1">
    <citation type="submission" date="2019-09" db="EMBL/GenBank/DDBJ databases">
        <title>Chitinophaga ginsengihumi sp. nov., isolated from soil of ginseng rhizosphere.</title>
        <authorList>
            <person name="Lee J."/>
        </authorList>
    </citation>
    <scope>NUCLEOTIDE SEQUENCE [LARGE SCALE GENOMIC DNA]</scope>
    <source>
        <strain evidence="4 5">BN140078</strain>
    </source>
</reference>
<evidence type="ECO:0000256" key="2">
    <source>
        <dbReference type="ARBA" id="ARBA00022801"/>
    </source>
</evidence>
<keyword evidence="5" id="KW-1185">Reference proteome</keyword>
<gene>
    <name evidence="4" type="ORF">F0L74_05720</name>
</gene>
<dbReference type="EMBL" id="VUOC01000001">
    <property type="protein sequence ID" value="KAA2245455.1"/>
    <property type="molecule type" value="Genomic_DNA"/>
</dbReference>
<reference evidence="4 5" key="2">
    <citation type="submission" date="2019-09" db="EMBL/GenBank/DDBJ databases">
        <authorList>
            <person name="Jin C."/>
        </authorList>
    </citation>
    <scope>NUCLEOTIDE SEQUENCE [LARGE SCALE GENOMIC DNA]</scope>
    <source>
        <strain evidence="4 5">BN140078</strain>
    </source>
</reference>
<accession>A0A5B2W262</accession>
<sequence length="299" mass="33586">MKNTLILLTFICTGSLNVFCQQIKNNDTTILTSDSVALYVKKAGKGTPCIFVHGGPGAWSRSFEAMGGNNLERHLTMYYFDQRGCGRSQAAPNNDYSMDRMLADIESIRLLTGAEQVYIMGHSFGGILAFKYALKYPAHVRGLIMLNATLYIYNSLLSQIQFINLQLGTHFTVRDQDSLMSVFTAAKKALNEKGLEYTMLSDNKASIQKLDSIDSSPRNTAFARYAFSNRVYLQDFTRETAALQTPVLVIGGTVDHNIGPEHYKLFKFPHQQVKIIPGGHVLYYEKNKEFTAAVWNFTR</sequence>
<protein>
    <submittedName>
        <fullName evidence="4">Alpha/beta hydrolase</fullName>
    </submittedName>
</protein>
<dbReference type="Proteomes" id="UP000324611">
    <property type="component" value="Unassembled WGS sequence"/>
</dbReference>
<dbReference type="GO" id="GO:0006508">
    <property type="term" value="P:proteolysis"/>
    <property type="evidence" value="ECO:0007669"/>
    <property type="project" value="InterPro"/>
</dbReference>
<comment type="similarity">
    <text evidence="1">Belongs to the peptidase S33 family.</text>
</comment>
<dbReference type="PRINTS" id="PR00793">
    <property type="entry name" value="PROAMNOPTASE"/>
</dbReference>
<dbReference type="InterPro" id="IPR029058">
    <property type="entry name" value="AB_hydrolase_fold"/>
</dbReference>
<feature type="domain" description="AB hydrolase-1" evidence="3">
    <location>
        <begin position="50"/>
        <end position="286"/>
    </location>
</feature>
<name>A0A5B2W262_9BACT</name>